<gene>
    <name evidence="1" type="ORF">SDC9_105294</name>
</gene>
<reference evidence="1" key="1">
    <citation type="submission" date="2019-08" db="EMBL/GenBank/DDBJ databases">
        <authorList>
            <person name="Kucharzyk K."/>
            <person name="Murdoch R.W."/>
            <person name="Higgins S."/>
            <person name="Loffler F."/>
        </authorList>
    </citation>
    <scope>NUCLEOTIDE SEQUENCE</scope>
</reference>
<sequence>MADGVLLFQGDGRKALPAEAVKSGKLHLIRQDIKALIRQRLFHKAQYRQHLGMHRGYLQGSPHRPDRVQRKPVDKGLGILFKPHFARKGTSGEILKESKLLTDKVGRVAVHVQGLIAVRLVKCDDFECHLVEQNIHSGYAGRGPQRDIDVGVGALKEPVILELGEGGLHSCKAAAVFP</sequence>
<protein>
    <submittedName>
        <fullName evidence="1">Uncharacterized protein</fullName>
    </submittedName>
</protein>
<dbReference type="AlphaFoldDB" id="A0A645B5P7"/>
<name>A0A645B5P7_9ZZZZ</name>
<organism evidence="1">
    <name type="scientific">bioreactor metagenome</name>
    <dbReference type="NCBI Taxonomy" id="1076179"/>
    <lineage>
        <taxon>unclassified sequences</taxon>
        <taxon>metagenomes</taxon>
        <taxon>ecological metagenomes</taxon>
    </lineage>
</organism>
<evidence type="ECO:0000313" key="1">
    <source>
        <dbReference type="EMBL" id="MPM58463.1"/>
    </source>
</evidence>
<accession>A0A645B5P7</accession>
<proteinExistence type="predicted"/>
<dbReference type="EMBL" id="VSSQ01016776">
    <property type="protein sequence ID" value="MPM58463.1"/>
    <property type="molecule type" value="Genomic_DNA"/>
</dbReference>
<comment type="caution">
    <text evidence="1">The sequence shown here is derived from an EMBL/GenBank/DDBJ whole genome shotgun (WGS) entry which is preliminary data.</text>
</comment>